<dbReference type="EMBL" id="UINC01036357">
    <property type="protein sequence ID" value="SVB30200.1"/>
    <property type="molecule type" value="Genomic_DNA"/>
</dbReference>
<dbReference type="PANTHER" id="PTHR43584:SF8">
    <property type="entry name" value="N-ACETYLMURAMATE ALPHA-1-PHOSPHATE URIDYLYLTRANSFERASE"/>
    <property type="match status" value="1"/>
</dbReference>
<dbReference type="GO" id="GO:0016779">
    <property type="term" value="F:nucleotidyltransferase activity"/>
    <property type="evidence" value="ECO:0007669"/>
    <property type="project" value="UniProtKB-KW"/>
</dbReference>
<evidence type="ECO:0000256" key="1">
    <source>
        <dbReference type="ARBA" id="ARBA00022679"/>
    </source>
</evidence>
<evidence type="ECO:0000313" key="4">
    <source>
        <dbReference type="EMBL" id="SVB30200.1"/>
    </source>
</evidence>
<dbReference type="AlphaFoldDB" id="A0A382CVL4"/>
<feature type="domain" description="MobA-like NTP transferase" evidence="3">
    <location>
        <begin position="28"/>
        <end position="106"/>
    </location>
</feature>
<evidence type="ECO:0000259" key="3">
    <source>
        <dbReference type="Pfam" id="PF12804"/>
    </source>
</evidence>
<dbReference type="Gene3D" id="3.90.550.10">
    <property type="entry name" value="Spore Coat Polysaccharide Biosynthesis Protein SpsA, Chain A"/>
    <property type="match status" value="1"/>
</dbReference>
<dbReference type="InterPro" id="IPR029044">
    <property type="entry name" value="Nucleotide-diphossugar_trans"/>
</dbReference>
<feature type="non-terminal residue" evidence="4">
    <location>
        <position position="128"/>
    </location>
</feature>
<dbReference type="InterPro" id="IPR025877">
    <property type="entry name" value="MobA-like_NTP_Trfase"/>
</dbReference>
<dbReference type="PANTHER" id="PTHR43584">
    <property type="entry name" value="NUCLEOTIDYL TRANSFERASE"/>
    <property type="match status" value="1"/>
</dbReference>
<sequence length="128" mass="14089">MTLVQRVEQSIRSDLLDAKIKSKEVRRAVILAAGRGNRLHALTGDTPKCLTEIVGEPILERALHALASLGIAEAVVVIGHMGAMVRSRIGPRFDGIDILYVEAPDYATTNNIRSLWDARDYLDQDLVL</sequence>
<name>A0A382CVL4_9ZZZZ</name>
<dbReference type="InterPro" id="IPR050065">
    <property type="entry name" value="GlmU-like"/>
</dbReference>
<dbReference type="SUPFAM" id="SSF53448">
    <property type="entry name" value="Nucleotide-diphospho-sugar transferases"/>
    <property type="match status" value="1"/>
</dbReference>
<keyword evidence="2" id="KW-0548">Nucleotidyltransferase</keyword>
<evidence type="ECO:0000256" key="2">
    <source>
        <dbReference type="ARBA" id="ARBA00022695"/>
    </source>
</evidence>
<reference evidence="4" key="1">
    <citation type="submission" date="2018-05" db="EMBL/GenBank/DDBJ databases">
        <authorList>
            <person name="Lanie J.A."/>
            <person name="Ng W.-L."/>
            <person name="Kazmierczak K.M."/>
            <person name="Andrzejewski T.M."/>
            <person name="Davidsen T.M."/>
            <person name="Wayne K.J."/>
            <person name="Tettelin H."/>
            <person name="Glass J.I."/>
            <person name="Rusch D."/>
            <person name="Podicherti R."/>
            <person name="Tsui H.-C.T."/>
            <person name="Winkler M.E."/>
        </authorList>
    </citation>
    <scope>NUCLEOTIDE SEQUENCE</scope>
</reference>
<protein>
    <recommendedName>
        <fullName evidence="3">MobA-like NTP transferase domain-containing protein</fullName>
    </recommendedName>
</protein>
<gene>
    <name evidence="4" type="ORF">METZ01_LOCUS183054</name>
</gene>
<accession>A0A382CVL4</accession>
<proteinExistence type="predicted"/>
<dbReference type="Pfam" id="PF12804">
    <property type="entry name" value="NTP_transf_3"/>
    <property type="match status" value="1"/>
</dbReference>
<keyword evidence="1" id="KW-0808">Transferase</keyword>
<organism evidence="4">
    <name type="scientific">marine metagenome</name>
    <dbReference type="NCBI Taxonomy" id="408172"/>
    <lineage>
        <taxon>unclassified sequences</taxon>
        <taxon>metagenomes</taxon>
        <taxon>ecological metagenomes</taxon>
    </lineage>
</organism>